<evidence type="ECO:0000313" key="3">
    <source>
        <dbReference type="EMBL" id="SOH04772.1"/>
    </source>
</evidence>
<dbReference type="Gene3D" id="6.10.250.2100">
    <property type="match status" value="1"/>
</dbReference>
<evidence type="ECO:0000313" key="4">
    <source>
        <dbReference type="Proteomes" id="UP000221734"/>
    </source>
</evidence>
<dbReference type="InterPro" id="IPR049537">
    <property type="entry name" value="RelB-like"/>
</dbReference>
<reference evidence="3" key="3">
    <citation type="submission" date="2017-10" db="EMBL/GenBank/DDBJ databases">
        <authorList>
            <person name="Banno H."/>
            <person name="Chua N.-H."/>
        </authorList>
    </citation>
    <scope>NUCLEOTIDE SEQUENCE [LARGE SCALE GENOMIC DNA]</scope>
    <source>
        <strain evidence="3">Kuenenia_mbr1_ru-nijmegen</strain>
    </source>
</reference>
<dbReference type="Proteomes" id="UP000501926">
    <property type="component" value="Chromosome"/>
</dbReference>
<dbReference type="Proteomes" id="UP000221734">
    <property type="component" value="Chromosome Kuenenia_stuttgartiensis_MBR1"/>
</dbReference>
<dbReference type="RefSeq" id="WP_099325447.1">
    <property type="nucleotide sequence ID" value="NZ_CP049055.1"/>
</dbReference>
<dbReference type="AlphaFoldDB" id="Q1PVU5"/>
<sequence length="67" mass="7826">MKTKTLPFAKEFITDSKGHITKIIMDFDDYQRFLDWVEDEGLVLAMNEVENEASMSLEKALNELEKK</sequence>
<proteinExistence type="predicted"/>
<reference evidence="2 5" key="5">
    <citation type="submission" date="2020-02" db="EMBL/GenBank/DDBJ databases">
        <title>Newly sequenced genome of strain CSTR1 showed variability in Candidatus Kuenenia stuttgartiensis genomes.</title>
        <authorList>
            <person name="Ding C."/>
            <person name="Adrian L."/>
        </authorList>
    </citation>
    <scope>NUCLEOTIDE SEQUENCE [LARGE SCALE GENOMIC DNA]</scope>
    <source>
        <strain evidence="2 5">CSTR1</strain>
    </source>
</reference>
<dbReference type="EMBL" id="LT934425">
    <property type="protein sequence ID" value="SOH04772.1"/>
    <property type="molecule type" value="Genomic_DNA"/>
</dbReference>
<dbReference type="KEGG" id="kst:KSMBR1_2277"/>
<evidence type="ECO:0000313" key="5">
    <source>
        <dbReference type="Proteomes" id="UP000501926"/>
    </source>
</evidence>
<protein>
    <submittedName>
        <fullName evidence="2">Putative antitoxin RelB2</fullName>
    </submittedName>
</protein>
<keyword evidence="4" id="KW-1185">Reference proteome</keyword>
<reference evidence="1" key="2">
    <citation type="submission" date="2006-01" db="EMBL/GenBank/DDBJ databases">
        <authorList>
            <person name="Genoscope"/>
        </authorList>
    </citation>
    <scope>NUCLEOTIDE SEQUENCE</scope>
</reference>
<dbReference type="EMBL" id="CP049055">
    <property type="protein sequence ID" value="QII14170.1"/>
    <property type="molecule type" value="Genomic_DNA"/>
</dbReference>
<accession>Q1PVU5</accession>
<dbReference type="Pfam" id="PF18506">
    <property type="entry name" value="RelB-like"/>
    <property type="match status" value="1"/>
</dbReference>
<reference evidence="1" key="1">
    <citation type="journal article" date="2006" name="Nature">
        <title>Deciphering the evolution and metabolism of an anammox bacterium from a community genome.</title>
        <authorList>
            <person name="Strous M."/>
            <person name="Pelletier E."/>
            <person name="Mangenot S."/>
            <person name="Rattei T."/>
            <person name="Lehner A."/>
            <person name="Taylor M.W."/>
            <person name="Horn M."/>
            <person name="Daims H."/>
            <person name="Bartol-Mavel D."/>
            <person name="Wincker P."/>
            <person name="Barbe V."/>
            <person name="Fonknechten N."/>
            <person name="Vallenet D."/>
            <person name="Segurens B."/>
            <person name="Schenowitz-Truong C."/>
            <person name="Medigue C."/>
            <person name="Collingro A."/>
            <person name="Snel B."/>
            <person name="Dutilh B.E."/>
            <person name="OpDenCamp H.J.M."/>
            <person name="vanDerDrift C."/>
            <person name="Cirpus I."/>
            <person name="vanDePas-Schoonen K.T."/>
            <person name="Harhangi H.R."/>
            <person name="vanNiftrik L."/>
            <person name="Schmid M."/>
            <person name="Keltjens J."/>
            <person name="vanDeVossenberg J."/>
            <person name="Kartal B."/>
            <person name="Meier H."/>
            <person name="Frishman D."/>
            <person name="Huynen M.A."/>
            <person name="Mewes H."/>
            <person name="Weissenbach J."/>
            <person name="Jetten M.S.M."/>
            <person name="Wagner M."/>
            <person name="LePaslier D."/>
        </authorList>
    </citation>
    <scope>NUCLEOTIDE SEQUENCE</scope>
</reference>
<name>Q1PVU5_KUEST</name>
<evidence type="ECO:0000313" key="1">
    <source>
        <dbReference type="EMBL" id="CAJ71345.1"/>
    </source>
</evidence>
<organism evidence="1">
    <name type="scientific">Kuenenia stuttgartiensis</name>
    <dbReference type="NCBI Taxonomy" id="174633"/>
    <lineage>
        <taxon>Bacteria</taxon>
        <taxon>Pseudomonadati</taxon>
        <taxon>Planctomycetota</taxon>
        <taxon>Candidatus Brocadiia</taxon>
        <taxon>Candidatus Brocadiales</taxon>
        <taxon>Candidatus Brocadiaceae</taxon>
        <taxon>Candidatus Kuenenia</taxon>
    </lineage>
</organism>
<evidence type="ECO:0000313" key="2">
    <source>
        <dbReference type="EMBL" id="QII14170.1"/>
    </source>
</evidence>
<dbReference type="EMBL" id="CT573073">
    <property type="protein sequence ID" value="CAJ71345.1"/>
    <property type="molecule type" value="Genomic_DNA"/>
</dbReference>
<gene>
    <name evidence="2" type="ORF">KsCSTR_47930</name>
    <name evidence="3" type="ORF">KSMBR1_2277</name>
    <name evidence="1" type="ORF">kustc0600</name>
</gene>
<dbReference type="OrthoDB" id="574483at2"/>
<reference evidence="4" key="4">
    <citation type="submission" date="2017-10" db="EMBL/GenBank/DDBJ databases">
        <authorList>
            <person name="Frank J."/>
        </authorList>
    </citation>
    <scope>NUCLEOTIDE SEQUENCE [LARGE SCALE GENOMIC DNA]</scope>
</reference>